<dbReference type="Gramene" id="OPUNC11G03150.1">
    <property type="protein sequence ID" value="OPUNC11G03150.1"/>
    <property type="gene ID" value="OPUNC11G03150"/>
</dbReference>
<name>A0A0E0MCK7_ORYPU</name>
<evidence type="ECO:0000313" key="2">
    <source>
        <dbReference type="Proteomes" id="UP000026962"/>
    </source>
</evidence>
<organism evidence="1">
    <name type="scientific">Oryza punctata</name>
    <name type="common">Red rice</name>
    <dbReference type="NCBI Taxonomy" id="4537"/>
    <lineage>
        <taxon>Eukaryota</taxon>
        <taxon>Viridiplantae</taxon>
        <taxon>Streptophyta</taxon>
        <taxon>Embryophyta</taxon>
        <taxon>Tracheophyta</taxon>
        <taxon>Spermatophyta</taxon>
        <taxon>Magnoliopsida</taxon>
        <taxon>Liliopsida</taxon>
        <taxon>Poales</taxon>
        <taxon>Poaceae</taxon>
        <taxon>BOP clade</taxon>
        <taxon>Oryzoideae</taxon>
        <taxon>Oryzeae</taxon>
        <taxon>Oryzinae</taxon>
        <taxon>Oryza</taxon>
    </lineage>
</organism>
<reference evidence="1" key="1">
    <citation type="submission" date="2015-04" db="UniProtKB">
        <authorList>
            <consortium name="EnsemblPlants"/>
        </authorList>
    </citation>
    <scope>IDENTIFICATION</scope>
</reference>
<reference evidence="1" key="2">
    <citation type="submission" date="2018-05" db="EMBL/GenBank/DDBJ databases">
        <title>OpunRS2 (Oryza punctata Reference Sequence Version 2).</title>
        <authorList>
            <person name="Zhang J."/>
            <person name="Kudrna D."/>
            <person name="Lee S."/>
            <person name="Talag J."/>
            <person name="Welchert J."/>
            <person name="Wing R.A."/>
        </authorList>
    </citation>
    <scope>NUCLEOTIDE SEQUENCE [LARGE SCALE GENOMIC DNA]</scope>
</reference>
<dbReference type="Proteomes" id="UP000026962">
    <property type="component" value="Chromosome 11"/>
</dbReference>
<proteinExistence type="predicted"/>
<protein>
    <submittedName>
        <fullName evidence="1">Uncharacterized protein</fullName>
    </submittedName>
</protein>
<accession>A0A0E0MCK7</accession>
<dbReference type="HOGENOM" id="CLU_2188224_0_0_1"/>
<sequence>MKEIGDQAIFPGNTYSKAVPTLPDHGSSIFFLGSNVTDYCLDGIIDGIGDCAYGNSHVKSSFDQTHRRVMRYFIQVFESAQEKNNKLSKFTGGKILYVQMDINALGLSY</sequence>
<dbReference type="AlphaFoldDB" id="A0A0E0MCK7"/>
<evidence type="ECO:0000313" key="1">
    <source>
        <dbReference type="EnsemblPlants" id="OPUNC11G03150.1"/>
    </source>
</evidence>
<keyword evidence="2" id="KW-1185">Reference proteome</keyword>
<dbReference type="EnsemblPlants" id="OPUNC11G03150.1">
    <property type="protein sequence ID" value="OPUNC11G03150.1"/>
    <property type="gene ID" value="OPUNC11G03150"/>
</dbReference>